<name>A0AAE3VJZ6_9BACT</name>
<evidence type="ECO:0000313" key="4">
    <source>
        <dbReference type="Proteomes" id="UP001238163"/>
    </source>
</evidence>
<gene>
    <name evidence="3" type="ORF">J3R75_003636</name>
</gene>
<dbReference type="AlphaFoldDB" id="A0AAE3VJZ6"/>
<evidence type="ECO:0000256" key="1">
    <source>
        <dbReference type="SAM" id="MobiDB-lite"/>
    </source>
</evidence>
<dbReference type="Proteomes" id="UP001238163">
    <property type="component" value="Unassembled WGS sequence"/>
</dbReference>
<accession>A0AAE3VJZ6</accession>
<protein>
    <submittedName>
        <fullName evidence="3">Uncharacterized protein</fullName>
    </submittedName>
</protein>
<keyword evidence="2" id="KW-1133">Transmembrane helix</keyword>
<sequence>MVDYPTDDELGEKLQKGEITREEVIEIMSERARQRAFATLFNPGAPLGQAAKDGQPPSAGGSPGSGVAARPWYRQRGLWLVIALCAALVILAILLG</sequence>
<organism evidence="3 4">
    <name type="scientific">Oligosphaera ethanolica</name>
    <dbReference type="NCBI Taxonomy" id="760260"/>
    <lineage>
        <taxon>Bacteria</taxon>
        <taxon>Pseudomonadati</taxon>
        <taxon>Lentisphaerota</taxon>
        <taxon>Oligosphaeria</taxon>
        <taxon>Oligosphaerales</taxon>
        <taxon>Oligosphaeraceae</taxon>
        <taxon>Oligosphaera</taxon>
    </lineage>
</organism>
<dbReference type="EMBL" id="JAUSVL010000001">
    <property type="protein sequence ID" value="MDQ0291529.1"/>
    <property type="molecule type" value="Genomic_DNA"/>
</dbReference>
<evidence type="ECO:0000313" key="3">
    <source>
        <dbReference type="EMBL" id="MDQ0291529.1"/>
    </source>
</evidence>
<keyword evidence="2" id="KW-0812">Transmembrane</keyword>
<dbReference type="RefSeq" id="WP_307264442.1">
    <property type="nucleotide sequence ID" value="NZ_JAUSVL010000001.1"/>
</dbReference>
<feature type="region of interest" description="Disordered" evidence="1">
    <location>
        <begin position="43"/>
        <end position="67"/>
    </location>
</feature>
<evidence type="ECO:0000256" key="2">
    <source>
        <dbReference type="SAM" id="Phobius"/>
    </source>
</evidence>
<reference evidence="3" key="1">
    <citation type="submission" date="2023-07" db="EMBL/GenBank/DDBJ databases">
        <title>Genomic Encyclopedia of Type Strains, Phase IV (KMG-IV): sequencing the most valuable type-strain genomes for metagenomic binning, comparative biology and taxonomic classification.</title>
        <authorList>
            <person name="Goeker M."/>
        </authorList>
    </citation>
    <scope>NUCLEOTIDE SEQUENCE</scope>
    <source>
        <strain evidence="3">DSM 24202</strain>
    </source>
</reference>
<keyword evidence="4" id="KW-1185">Reference proteome</keyword>
<keyword evidence="2" id="KW-0472">Membrane</keyword>
<feature type="transmembrane region" description="Helical" evidence="2">
    <location>
        <begin position="77"/>
        <end position="95"/>
    </location>
</feature>
<feature type="compositionally biased region" description="Low complexity" evidence="1">
    <location>
        <begin position="54"/>
        <end position="67"/>
    </location>
</feature>
<proteinExistence type="predicted"/>
<comment type="caution">
    <text evidence="3">The sequence shown here is derived from an EMBL/GenBank/DDBJ whole genome shotgun (WGS) entry which is preliminary data.</text>
</comment>